<keyword evidence="3" id="KW-1185">Reference proteome</keyword>
<dbReference type="eggNOG" id="COG4733">
    <property type="taxonomic scope" value="Bacteria"/>
</dbReference>
<dbReference type="AlphaFoldDB" id="F9Y9R2"/>
<organism evidence="2 3">
    <name type="scientific">Ketogulonicigenium vulgare (strain WSH-001)</name>
    <dbReference type="NCBI Taxonomy" id="759362"/>
    <lineage>
        <taxon>Bacteria</taxon>
        <taxon>Pseudomonadati</taxon>
        <taxon>Pseudomonadota</taxon>
        <taxon>Alphaproteobacteria</taxon>
        <taxon>Rhodobacterales</taxon>
        <taxon>Roseobacteraceae</taxon>
        <taxon>Ketogulonicigenium</taxon>
    </lineage>
</organism>
<dbReference type="HOGENOM" id="CLU_274383_0_0_5"/>
<protein>
    <submittedName>
        <fullName evidence="2">Uncharacterized protein</fullName>
    </submittedName>
</protein>
<evidence type="ECO:0000256" key="1">
    <source>
        <dbReference type="SAM" id="SignalP"/>
    </source>
</evidence>
<accession>F9Y9R2</accession>
<evidence type="ECO:0000313" key="3">
    <source>
        <dbReference type="Proteomes" id="UP000000692"/>
    </source>
</evidence>
<dbReference type="EMBL" id="CP002018">
    <property type="protein sequence ID" value="AEM41400.1"/>
    <property type="molecule type" value="Genomic_DNA"/>
</dbReference>
<sequence length="1168" mass="125418">MTRIWTLVLTVVALMSVAAPAAADPVTGWLAVNVFGWAGATIGAFLASAVVSLGTGILGAALTGVAAQQGQNYDVKFDVEFGDDTALTFTAGDFATAGKRRFIAKWGRETRFITEVIEISSLPQGFAGAWVNDERADLVAGKVGTVVTGLSLFGPSSIRSLPAHDIGAVPATHTVVGWPLSNMKDDEGEGDLGARIWVKWIDGTQTAADPFLLWAFGEDADYPWTANHIGTGKTYVIVTTRFDSETLTSYPTYLWEPEPLPLYDPRYDSTAGGQGAQRWGQRATYQPSRNAAVISYNIARGIYWGDEWLFGGKNMAQWRLPLAEWMAAMNACDMPVALAEGGTEPAYRAGLQITVSDEPLGVMEEIGKGANMRYAEVGGMLKPVVGLPAAPVFAITDADIVISEGQSLTPFAPASQTFNAITATFPDPTAKWASRDAPEYISEAGVAADGGRHLPTSLSYPAVPYPHQVQRLMRAQLEDYRRDTIVEFSLHPGAYALEPLVDTISWTSARNGYDAKQFVVEQVTKLPGMNVTVRLREVDPADYDWSPSFELPYDSVAPVPEIPWVQAIDGWTAVGDEVADDAGVGRVAAIRVGCAGDAIGIAQARIQARRLGASEPTFDVMRPYDRPYQWRITGVAPASVYEVRGALMSELTGGYVWSGWITVTTPAIQMQEGDLPDGFVARIEEMAAAQGIQPVDALPDAGARADQLVMIRTTGEIWRWDAAAGVWTQNVFAGVSAASLDKTKFAAGLTVPEVVDVLPATGSVGDMLVLTTDQKIYRWDSELGAWSNKTDGGDIVVNTLTGAAFMAGAVGAREIATGALRAHHVLITGGSLVPDYLYQDLGTPVGQGGRSWFWNAAQGVVFQQRFVDTQNGNNYGPQGVGIQLNTAPSTVTGNPWAWVLSGEVFPIKSATSYSFELGYWVSGGSRTLFRITYLDRDGNYVGELGHIALHGAAWINRFSVSGTSPATAKTAKLEVYIDPSYGRPVLNIGSAQLLERNAVLLIVEGGIQTQHLTSQIVTADKMAANSVTAANGAIADLAVNTLQIAGNAVTVPAYAYWEPSSPTFVTNSADYPLLELTVDRRGLATMITANAQLDGSSTDMRIVVWLLRNGQQVGGSYGYGGAWRQSSVINFVDWDTGQGPTTYTLMARTVVHASNVYQRYLSAHQFRR</sequence>
<keyword evidence="1" id="KW-0732">Signal</keyword>
<feature type="chain" id="PRO_5003391935" evidence="1">
    <location>
        <begin position="24"/>
        <end position="1168"/>
    </location>
</feature>
<name>F9Y9R2_KETVW</name>
<reference evidence="2 3" key="1">
    <citation type="journal article" date="2011" name="J. Bacteriol.">
        <title>Complete genome sequence of the industrial strain Ketogulonicigenium vulgare WSH-001.</title>
        <authorList>
            <person name="Liu L."/>
            <person name="Li Y."/>
            <person name="Zhang J."/>
            <person name="Zhou Z."/>
            <person name="Liu J."/>
            <person name="Li X."/>
            <person name="Zhou J."/>
            <person name="Du G."/>
            <person name="Wang L."/>
            <person name="Chen J."/>
        </authorList>
    </citation>
    <scope>NUCLEOTIDE SEQUENCE [LARGE SCALE GENOMIC DNA]</scope>
    <source>
        <strain evidence="2 3">WSH-001</strain>
    </source>
</reference>
<evidence type="ECO:0000313" key="2">
    <source>
        <dbReference type="EMBL" id="AEM41400.1"/>
    </source>
</evidence>
<dbReference type="PATRIC" id="fig|759362.5.peg.1615"/>
<dbReference type="RefSeq" id="WP_013384759.1">
    <property type="nucleotide sequence ID" value="NC_017384.1"/>
</dbReference>
<gene>
    <name evidence="2" type="ordered locus">KVU_1561</name>
</gene>
<dbReference type="OrthoDB" id="7822067at2"/>
<feature type="signal peptide" evidence="1">
    <location>
        <begin position="1"/>
        <end position="23"/>
    </location>
</feature>
<dbReference type="Proteomes" id="UP000000692">
    <property type="component" value="Chromosome"/>
</dbReference>
<dbReference type="KEGG" id="kvl:KVU_1561"/>
<proteinExistence type="predicted"/>